<dbReference type="Proteomes" id="UP001255856">
    <property type="component" value="Unassembled WGS sequence"/>
</dbReference>
<proteinExistence type="inferred from homology"/>
<dbReference type="EMBL" id="JASFZW010000014">
    <property type="protein sequence ID" value="KAK2075548.1"/>
    <property type="molecule type" value="Genomic_DNA"/>
</dbReference>
<keyword evidence="11" id="KW-0368">Histidine biosynthesis</keyword>
<dbReference type="GO" id="GO:0004636">
    <property type="term" value="F:phosphoribosyl-ATP diphosphatase activity"/>
    <property type="evidence" value="ECO:0007669"/>
    <property type="project" value="UniProtKB-EC"/>
</dbReference>
<organism evidence="14 15">
    <name type="scientific">Prototheca wickerhamii</name>
    <dbReference type="NCBI Taxonomy" id="3111"/>
    <lineage>
        <taxon>Eukaryota</taxon>
        <taxon>Viridiplantae</taxon>
        <taxon>Chlorophyta</taxon>
        <taxon>core chlorophytes</taxon>
        <taxon>Trebouxiophyceae</taxon>
        <taxon>Chlorellales</taxon>
        <taxon>Chlorellaceae</taxon>
        <taxon>Prototheca</taxon>
    </lineage>
</organism>
<evidence type="ECO:0000256" key="8">
    <source>
        <dbReference type="ARBA" id="ARBA00022741"/>
    </source>
</evidence>
<dbReference type="GO" id="GO:0000105">
    <property type="term" value="P:L-histidine biosynthetic process"/>
    <property type="evidence" value="ECO:0007669"/>
    <property type="project" value="UniProtKB-KW"/>
</dbReference>
<evidence type="ECO:0000256" key="12">
    <source>
        <dbReference type="ARBA" id="ARBA00023268"/>
    </source>
</evidence>
<dbReference type="Pfam" id="PF01503">
    <property type="entry name" value="PRA-PH"/>
    <property type="match status" value="1"/>
</dbReference>
<name>A0AAD9ID44_PROWI</name>
<comment type="caution">
    <text evidence="14">The sequence shown here is derived from an EMBL/GenBank/DDBJ whole genome shotgun (WGS) entry which is preliminary data.</text>
</comment>
<comment type="similarity">
    <text evidence="6">In the N-terminal section; belongs to the PRA-CH family.</text>
</comment>
<dbReference type="Pfam" id="PF01502">
    <property type="entry name" value="PRA-CH"/>
    <property type="match status" value="1"/>
</dbReference>
<dbReference type="GO" id="GO:0004635">
    <property type="term" value="F:phosphoribosyl-AMP cyclohydrolase activity"/>
    <property type="evidence" value="ECO:0007669"/>
    <property type="project" value="UniProtKB-EC"/>
</dbReference>
<protein>
    <recommendedName>
        <fullName evidence="13">Phosphoribosyl-AMP cyclohydrolase domain-containing protein</fullName>
    </recommendedName>
</protein>
<dbReference type="NCBIfam" id="TIGR03188">
    <property type="entry name" value="histidine_hisI"/>
    <property type="match status" value="1"/>
</dbReference>
<comment type="catalytic activity">
    <reaction evidence="1">
        <text>1-(5-phospho-beta-D-ribosyl)-5'-AMP + H2O = 1-(5-phospho-beta-D-ribosyl)-5-[(5-phospho-beta-D-ribosylamino)methylideneamino]imidazole-4-carboxamide</text>
        <dbReference type="Rhea" id="RHEA:20049"/>
        <dbReference type="ChEBI" id="CHEBI:15377"/>
        <dbReference type="ChEBI" id="CHEBI:58435"/>
        <dbReference type="ChEBI" id="CHEBI:59457"/>
        <dbReference type="EC" id="3.5.4.19"/>
    </reaction>
</comment>
<dbReference type="AlphaFoldDB" id="A0AAD9ID44"/>
<evidence type="ECO:0000256" key="7">
    <source>
        <dbReference type="ARBA" id="ARBA00022605"/>
    </source>
</evidence>
<evidence type="ECO:0000313" key="14">
    <source>
        <dbReference type="EMBL" id="KAK2075548.1"/>
    </source>
</evidence>
<dbReference type="NCBIfam" id="NF000768">
    <property type="entry name" value="PRK00051.1"/>
    <property type="match status" value="1"/>
</dbReference>
<dbReference type="GO" id="GO:0005524">
    <property type="term" value="F:ATP binding"/>
    <property type="evidence" value="ECO:0007669"/>
    <property type="project" value="UniProtKB-KW"/>
</dbReference>
<evidence type="ECO:0000256" key="6">
    <source>
        <dbReference type="ARBA" id="ARBA00008299"/>
    </source>
</evidence>
<dbReference type="CDD" id="cd11534">
    <property type="entry name" value="NTP-PPase_HisIE_like"/>
    <property type="match status" value="1"/>
</dbReference>
<dbReference type="InterPro" id="IPR002496">
    <property type="entry name" value="PRib_AMP_CycHydrolase_dom"/>
</dbReference>
<comment type="catalytic activity">
    <reaction evidence="2">
        <text>1-(5-phospho-beta-D-ribosyl)-ATP + H2O = 1-(5-phospho-beta-D-ribosyl)-5'-AMP + diphosphate + H(+)</text>
        <dbReference type="Rhea" id="RHEA:22828"/>
        <dbReference type="ChEBI" id="CHEBI:15377"/>
        <dbReference type="ChEBI" id="CHEBI:15378"/>
        <dbReference type="ChEBI" id="CHEBI:33019"/>
        <dbReference type="ChEBI" id="CHEBI:59457"/>
        <dbReference type="ChEBI" id="CHEBI:73183"/>
        <dbReference type="EC" id="3.6.1.31"/>
    </reaction>
</comment>
<keyword evidence="7" id="KW-0028">Amino-acid biosynthesis</keyword>
<dbReference type="Gene3D" id="1.10.287.1080">
    <property type="entry name" value="MazG-like"/>
    <property type="match status" value="1"/>
</dbReference>
<keyword evidence="8" id="KW-0547">Nucleotide-binding</keyword>
<evidence type="ECO:0000256" key="9">
    <source>
        <dbReference type="ARBA" id="ARBA00022801"/>
    </source>
</evidence>
<evidence type="ECO:0000313" key="15">
    <source>
        <dbReference type="Proteomes" id="UP001255856"/>
    </source>
</evidence>
<keyword evidence="10" id="KW-0067">ATP-binding</keyword>
<dbReference type="PANTHER" id="PTHR42945:SF1">
    <property type="entry name" value="HISTIDINE BIOSYNTHESIS BIFUNCTIONAL PROTEIN HIS7"/>
    <property type="match status" value="1"/>
</dbReference>
<dbReference type="FunFam" id="3.10.20.810:FF:000001">
    <property type="entry name" value="Histidine biosynthesis bifunctional protein HisIE"/>
    <property type="match status" value="1"/>
</dbReference>
<comment type="pathway">
    <text evidence="4">Amino-acid biosynthesis; L-histidine biosynthesis; L-histidine from 5-phospho-alpha-D-ribose 1-diphosphate: step 2/9.</text>
</comment>
<evidence type="ECO:0000259" key="13">
    <source>
        <dbReference type="Pfam" id="PF01502"/>
    </source>
</evidence>
<dbReference type="InterPro" id="IPR008179">
    <property type="entry name" value="HisE"/>
</dbReference>
<comment type="pathway">
    <text evidence="3">Amino-acid biosynthesis; L-histidine biosynthesis; L-histidine from 5-phospho-alpha-D-ribose 1-diphosphate: step 3/9.</text>
</comment>
<keyword evidence="12" id="KW-0511">Multifunctional enzyme</keyword>
<accession>A0AAD9ID44</accession>
<comment type="similarity">
    <text evidence="5">In the C-terminal section; belongs to the PRA-PH family.</text>
</comment>
<evidence type="ECO:0000256" key="5">
    <source>
        <dbReference type="ARBA" id="ARBA00007731"/>
    </source>
</evidence>
<dbReference type="SUPFAM" id="SSF141734">
    <property type="entry name" value="HisI-like"/>
    <property type="match status" value="1"/>
</dbReference>
<keyword evidence="15" id="KW-1185">Reference proteome</keyword>
<evidence type="ECO:0000256" key="4">
    <source>
        <dbReference type="ARBA" id="ARBA00005204"/>
    </source>
</evidence>
<sequence>MGLRSGTVRPRASASALPLSKLKWDAQGLIPAIVQHVETGEILMQAFCDEAALVETLQTGLATFYSRSRKGRWCKGETSGHFIKVVSVHLDCDHDSLIYLAVPIGPACHTNAPTCYFERVRLAPGSEDALELEGSHKSRAGSPLPTFRALEEIIEGRRLAAEAPGAKPSWTVKLLRDPALLCSKIREEAGELCQTWEKGEGHERTVSEAADLLYHAFVLLNHEGVKLEEVTAELRRRFGMSGLDEKASRGPKQ</sequence>
<evidence type="ECO:0000256" key="1">
    <source>
        <dbReference type="ARBA" id="ARBA00000024"/>
    </source>
</evidence>
<reference evidence="14" key="1">
    <citation type="submission" date="2021-01" db="EMBL/GenBank/DDBJ databases">
        <authorList>
            <person name="Eckstrom K.M.E."/>
        </authorList>
    </citation>
    <scope>NUCLEOTIDE SEQUENCE</scope>
    <source>
        <strain evidence="14">UVCC 0001</strain>
    </source>
</reference>
<dbReference type="HAMAP" id="MF_01019">
    <property type="entry name" value="HisIE"/>
    <property type="match status" value="1"/>
</dbReference>
<dbReference type="InterPro" id="IPR023019">
    <property type="entry name" value="His_synth_HisIE"/>
</dbReference>
<dbReference type="SUPFAM" id="SSF101386">
    <property type="entry name" value="all-alpha NTP pyrophosphatases"/>
    <property type="match status" value="1"/>
</dbReference>
<evidence type="ECO:0000256" key="3">
    <source>
        <dbReference type="ARBA" id="ARBA00005169"/>
    </source>
</evidence>
<dbReference type="InterPro" id="IPR038019">
    <property type="entry name" value="PRib_AMP_CycHydrolase_sf"/>
</dbReference>
<dbReference type="PANTHER" id="PTHR42945">
    <property type="entry name" value="HISTIDINE BIOSYNTHESIS BIFUNCTIONAL PROTEIN"/>
    <property type="match status" value="1"/>
</dbReference>
<evidence type="ECO:0000256" key="2">
    <source>
        <dbReference type="ARBA" id="ARBA00001460"/>
    </source>
</evidence>
<gene>
    <name evidence="14" type="ORF">QBZ16_001656</name>
</gene>
<dbReference type="InterPro" id="IPR021130">
    <property type="entry name" value="PRib-ATP_PPHydrolase-like"/>
</dbReference>
<keyword evidence="9" id="KW-0378">Hydrolase</keyword>
<feature type="domain" description="Phosphoribosyl-AMP cyclohydrolase" evidence="13">
    <location>
        <begin position="44"/>
        <end position="117"/>
    </location>
</feature>
<dbReference type="Gene3D" id="3.10.20.810">
    <property type="entry name" value="Phosphoribosyl-AMP cyclohydrolase"/>
    <property type="match status" value="1"/>
</dbReference>
<evidence type="ECO:0000256" key="10">
    <source>
        <dbReference type="ARBA" id="ARBA00022840"/>
    </source>
</evidence>
<evidence type="ECO:0000256" key="11">
    <source>
        <dbReference type="ARBA" id="ARBA00023102"/>
    </source>
</evidence>